<feature type="transmembrane region" description="Helical" evidence="1">
    <location>
        <begin position="164"/>
        <end position="187"/>
    </location>
</feature>
<keyword evidence="1" id="KW-0812">Transmembrane</keyword>
<feature type="transmembrane region" description="Helical" evidence="1">
    <location>
        <begin position="76"/>
        <end position="96"/>
    </location>
</feature>
<dbReference type="EMBL" id="FCOB02000002">
    <property type="protein sequence ID" value="SAK45015.1"/>
    <property type="molecule type" value="Genomic_DNA"/>
</dbReference>
<feature type="transmembrane region" description="Helical" evidence="1">
    <location>
        <begin position="224"/>
        <end position="246"/>
    </location>
</feature>
<evidence type="ECO:0000313" key="3">
    <source>
        <dbReference type="Proteomes" id="UP000054978"/>
    </source>
</evidence>
<feature type="transmembrane region" description="Helical" evidence="1">
    <location>
        <begin position="40"/>
        <end position="64"/>
    </location>
</feature>
<dbReference type="RefSeq" id="WP_087042860.1">
    <property type="nucleotide sequence ID" value="NZ_FCOB02000002.1"/>
</dbReference>
<dbReference type="Proteomes" id="UP000054978">
    <property type="component" value="Unassembled WGS sequence"/>
</dbReference>
<accession>A0A157ZHP5</accession>
<dbReference type="STRING" id="1777144.AWB83_00596"/>
<organism evidence="2 3">
    <name type="scientific">Caballeronia ptereochthonis</name>
    <dbReference type="NCBI Taxonomy" id="1777144"/>
    <lineage>
        <taxon>Bacteria</taxon>
        <taxon>Pseudomonadati</taxon>
        <taxon>Pseudomonadota</taxon>
        <taxon>Betaproteobacteria</taxon>
        <taxon>Burkholderiales</taxon>
        <taxon>Burkholderiaceae</taxon>
        <taxon>Caballeronia</taxon>
    </lineage>
</organism>
<dbReference type="OrthoDB" id="9794709at2"/>
<evidence type="ECO:0000256" key="1">
    <source>
        <dbReference type="SAM" id="Phobius"/>
    </source>
</evidence>
<keyword evidence="3" id="KW-1185">Reference proteome</keyword>
<keyword evidence="1" id="KW-1133">Transmembrane helix</keyword>
<feature type="transmembrane region" description="Helical" evidence="1">
    <location>
        <begin position="102"/>
        <end position="120"/>
    </location>
</feature>
<dbReference type="Pfam" id="PF03988">
    <property type="entry name" value="DUF347"/>
    <property type="match status" value="4"/>
</dbReference>
<gene>
    <name evidence="2" type="ORF">AWB83_00596</name>
</gene>
<comment type="caution">
    <text evidence="2">The sequence shown here is derived from an EMBL/GenBank/DDBJ whole genome shotgun (WGS) entry which is preliminary data.</text>
</comment>
<feature type="transmembrane region" description="Helical" evidence="1">
    <location>
        <begin position="141"/>
        <end position="158"/>
    </location>
</feature>
<dbReference type="InterPro" id="IPR007136">
    <property type="entry name" value="DUF347"/>
</dbReference>
<protein>
    <submittedName>
        <fullName evidence="2">Membrane protein</fullName>
    </submittedName>
</protein>
<reference evidence="2" key="1">
    <citation type="submission" date="2016-01" db="EMBL/GenBank/DDBJ databases">
        <authorList>
            <person name="Peeters C."/>
        </authorList>
    </citation>
    <scope>NUCLEOTIDE SEQUENCE [LARGE SCALE GENOMIC DNA]</scope>
    <source>
        <strain evidence="2">LMG 29326</strain>
    </source>
</reference>
<feature type="transmembrane region" description="Helical" evidence="1">
    <location>
        <begin position="194"/>
        <end position="212"/>
    </location>
</feature>
<dbReference type="AlphaFoldDB" id="A0A157ZHP5"/>
<sequence>MANSQRAYLLWADNKVPQVTVTFWLIKILSTTVGETGADYLAVNAGLGTLLTDAITATLLAIALGLQFHFRRLVPWAYWLTVVLISVVGTQITDALTDGANVSLYTSTLWFAALLAIVFWSWYRSEKTLSIQHIDTRRREIFYWVAILCTFALGTAAGDLATEALGLGFTWGVVMFGTLIAATAGAAHLGVNRVLAFWIAYILTRPLGASLGDLLSQSRTYGGVGLGTVHTSVAFLAVIVALVILVSVRKLSAKNSPTAQI</sequence>
<proteinExistence type="predicted"/>
<evidence type="ECO:0000313" key="2">
    <source>
        <dbReference type="EMBL" id="SAK45015.1"/>
    </source>
</evidence>
<keyword evidence="1" id="KW-0472">Membrane</keyword>
<name>A0A157ZHP5_9BURK</name>